<evidence type="ECO:0000313" key="2">
    <source>
        <dbReference type="Proteomes" id="UP001651158"/>
    </source>
</evidence>
<proteinExistence type="predicted"/>
<reference evidence="1 2" key="1">
    <citation type="journal article" date="2022" name="Front. Cell. Infect. Microbiol.">
        <title>The Genomes of Two Strains of Taenia crassiceps the Animal Model for the Study of Human Cysticercosis.</title>
        <authorList>
            <person name="Bobes R.J."/>
            <person name="Estrada K."/>
            <person name="Rios-Valencia D.G."/>
            <person name="Calderon-Gallegos A."/>
            <person name="de la Torre P."/>
            <person name="Carrero J.C."/>
            <person name="Sanchez-Flores A."/>
            <person name="Laclette J.P."/>
        </authorList>
    </citation>
    <scope>NUCLEOTIDE SEQUENCE [LARGE SCALE GENOMIC DNA]</scope>
    <source>
        <strain evidence="1">WFUcys</strain>
    </source>
</reference>
<accession>A0ABR4QA68</accession>
<dbReference type="EMBL" id="JAKROA010000005">
    <property type="protein sequence ID" value="KAL5106621.1"/>
    <property type="molecule type" value="Genomic_DNA"/>
</dbReference>
<dbReference type="Proteomes" id="UP001651158">
    <property type="component" value="Unassembled WGS sequence"/>
</dbReference>
<comment type="caution">
    <text evidence="1">The sequence shown here is derived from an EMBL/GenBank/DDBJ whole genome shotgun (WGS) entry which is preliminary data.</text>
</comment>
<sequence>MPLYPELPLASNAHVKPRAYLQMQRSDRRIGGPPSLCNQGSNCGFTGIAIEERCFEWYSLDKDRNSELKDDIFVSGLACKSFVLFIFRKADETSIPAFILVE</sequence>
<name>A0ABR4QA68_9CEST</name>
<evidence type="ECO:0000313" key="1">
    <source>
        <dbReference type="EMBL" id="KAL5106621.1"/>
    </source>
</evidence>
<gene>
    <name evidence="1" type="ORF">TcWFU_002042</name>
</gene>
<keyword evidence="2" id="KW-1185">Reference proteome</keyword>
<organism evidence="1 2">
    <name type="scientific">Taenia crassiceps</name>
    <dbReference type="NCBI Taxonomy" id="6207"/>
    <lineage>
        <taxon>Eukaryota</taxon>
        <taxon>Metazoa</taxon>
        <taxon>Spiralia</taxon>
        <taxon>Lophotrochozoa</taxon>
        <taxon>Platyhelminthes</taxon>
        <taxon>Cestoda</taxon>
        <taxon>Eucestoda</taxon>
        <taxon>Cyclophyllidea</taxon>
        <taxon>Taeniidae</taxon>
        <taxon>Taenia</taxon>
    </lineage>
</organism>
<protein>
    <submittedName>
        <fullName evidence="1">Uncharacterized protein</fullName>
    </submittedName>
</protein>